<organism evidence="2 3">
    <name type="scientific">Coraliomargarita algicola</name>
    <dbReference type="NCBI Taxonomy" id="3092156"/>
    <lineage>
        <taxon>Bacteria</taxon>
        <taxon>Pseudomonadati</taxon>
        <taxon>Verrucomicrobiota</taxon>
        <taxon>Opitutia</taxon>
        <taxon>Puniceicoccales</taxon>
        <taxon>Coraliomargaritaceae</taxon>
        <taxon>Coraliomargarita</taxon>
    </lineage>
</organism>
<evidence type="ECO:0000256" key="1">
    <source>
        <dbReference type="SAM" id="MobiDB-lite"/>
    </source>
</evidence>
<evidence type="ECO:0000313" key="2">
    <source>
        <dbReference type="EMBL" id="WPJ95246.1"/>
    </source>
</evidence>
<feature type="region of interest" description="Disordered" evidence="1">
    <location>
        <begin position="1"/>
        <end position="72"/>
    </location>
</feature>
<dbReference type="RefSeq" id="WP_319832139.1">
    <property type="nucleotide sequence ID" value="NZ_CP138858.1"/>
</dbReference>
<accession>A0ABZ0RGL4</accession>
<gene>
    <name evidence="2" type="ORF">SH580_17630</name>
</gene>
<dbReference type="Proteomes" id="UP001324993">
    <property type="component" value="Chromosome"/>
</dbReference>
<evidence type="ECO:0000313" key="3">
    <source>
        <dbReference type="Proteomes" id="UP001324993"/>
    </source>
</evidence>
<proteinExistence type="predicted"/>
<dbReference type="EMBL" id="CP138858">
    <property type="protein sequence ID" value="WPJ95246.1"/>
    <property type="molecule type" value="Genomic_DNA"/>
</dbReference>
<protein>
    <submittedName>
        <fullName evidence="2">Uncharacterized protein</fullName>
    </submittedName>
</protein>
<keyword evidence="3" id="KW-1185">Reference proteome</keyword>
<feature type="compositionally biased region" description="Pro residues" evidence="1">
    <location>
        <begin position="57"/>
        <end position="67"/>
    </location>
</feature>
<sequence>MQSNSLQHQAAAERLLRSCLTPGAHGSRNERHPRQVAPITRSSLTTTPRAPHTFNPASPPFANPPRYAPSAQSSLPPFCYASALVNP</sequence>
<name>A0ABZ0RGL4_9BACT</name>
<reference evidence="2 3" key="1">
    <citation type="submission" date="2023-11" db="EMBL/GenBank/DDBJ databases">
        <title>Coraliomargarita sp. nov., isolated from marine algae.</title>
        <authorList>
            <person name="Lee J.K."/>
            <person name="Baek J.H."/>
            <person name="Kim J.M."/>
            <person name="Choi D.G."/>
            <person name="Jeon C.O."/>
        </authorList>
    </citation>
    <scope>NUCLEOTIDE SEQUENCE [LARGE SCALE GENOMIC DNA]</scope>
    <source>
        <strain evidence="2 3">J2-16</strain>
    </source>
</reference>